<gene>
    <name evidence="13" type="primary">proA_1</name>
    <name evidence="13" type="ORF">PMF13cell1_00834</name>
</gene>
<keyword evidence="12" id="KW-0460">Magnesium</keyword>
<reference evidence="13 14" key="1">
    <citation type="submission" date="2019-01" db="EMBL/GenBank/DDBJ databases">
        <title>PMF-metabolizing Aryl O-demethylase.</title>
        <authorList>
            <person name="Kim M."/>
        </authorList>
    </citation>
    <scope>NUCLEOTIDE SEQUENCE [LARGE SCALE GENOMIC DNA]</scope>
    <source>
        <strain evidence="13 14">PMF1</strain>
    </source>
</reference>
<evidence type="ECO:0000256" key="10">
    <source>
        <dbReference type="ARBA" id="ARBA00032305"/>
    </source>
</evidence>
<comment type="function">
    <text evidence="8">Catalyzes the aldol cleavage of 4-hydroxy-4-methyl-2-oxoglutarate (HMG) into 2 molecules of pyruvate. Also contains a secondary oxaloacetate (OAA) decarboxylase activity due to the common pyruvate enolate transition state formed following C-C bond cleavage in the retro-aldol and decarboxylation reactions.</text>
</comment>
<sequence>MNLNNRDEIINLTREWKGDRFEDGRPRVPDTCLNELREMTLEEIWLPLYIKGYHFQFEGEFKRLHENKKLVGRAVTCTFMPIRPDLFSVVREEGETRNWNGLCNQWVVDNLAEGDVMVVDMYDKVFNGTFVGGNLTTAIASQTKTGGAVIWGGVRDIEQMKKIDTQVCYRGVDPTPIRETQMVDYNGPCRIGRGVCLPGDVVMATSSGVLFIPSHLAEEMINSAKKSHAKDIFGFEMIERGIYTTAQVDSSVWTLDMLENMETYLNENPSCRKYRNLDWSLEIRAAKGEQEARKEVLKTCLV</sequence>
<comment type="similarity">
    <text evidence="3">Belongs to the class II aldolase/RraA-like family.</text>
</comment>
<evidence type="ECO:0000313" key="13">
    <source>
        <dbReference type="EMBL" id="QBE95313.1"/>
    </source>
</evidence>
<comment type="cofactor">
    <cofactor evidence="2">
        <name>a divalent metal cation</name>
        <dbReference type="ChEBI" id="CHEBI:60240"/>
    </cofactor>
</comment>
<dbReference type="InterPro" id="IPR036704">
    <property type="entry name" value="RraA/RraA-like_sf"/>
</dbReference>
<feature type="binding site" evidence="12">
    <location>
        <begin position="132"/>
        <end position="135"/>
    </location>
    <ligand>
        <name>substrate</name>
    </ligand>
</feature>
<dbReference type="PANTHER" id="PTHR33254">
    <property type="entry name" value="4-HYDROXY-4-METHYL-2-OXOGLUTARATE ALDOLASE 3-RELATED"/>
    <property type="match status" value="1"/>
</dbReference>
<evidence type="ECO:0000256" key="2">
    <source>
        <dbReference type="ARBA" id="ARBA00001968"/>
    </source>
</evidence>
<accession>A0A4P6LW33</accession>
<evidence type="ECO:0000256" key="11">
    <source>
        <dbReference type="ARBA" id="ARBA00047973"/>
    </source>
</evidence>
<proteinExistence type="inferred from homology"/>
<keyword evidence="13" id="KW-0456">Lyase</keyword>
<evidence type="ECO:0000256" key="4">
    <source>
        <dbReference type="ARBA" id="ARBA00011233"/>
    </source>
</evidence>
<dbReference type="KEGG" id="bpro:PMF13cell1_00834"/>
<name>A0A4P6LW33_9FIRM</name>
<evidence type="ECO:0000313" key="14">
    <source>
        <dbReference type="Proteomes" id="UP000289794"/>
    </source>
</evidence>
<organism evidence="13 14">
    <name type="scientific">Blautia producta</name>
    <dbReference type="NCBI Taxonomy" id="33035"/>
    <lineage>
        <taxon>Bacteria</taxon>
        <taxon>Bacillati</taxon>
        <taxon>Bacillota</taxon>
        <taxon>Clostridia</taxon>
        <taxon>Lachnospirales</taxon>
        <taxon>Lachnospiraceae</taxon>
        <taxon>Blautia</taxon>
    </lineage>
</organism>
<evidence type="ECO:0000256" key="9">
    <source>
        <dbReference type="ARBA" id="ARBA00030169"/>
    </source>
</evidence>
<dbReference type="GO" id="GO:0008948">
    <property type="term" value="F:oxaloacetate decarboxylase activity"/>
    <property type="evidence" value="ECO:0007669"/>
    <property type="project" value="UniProtKB-EC"/>
</dbReference>
<dbReference type="CDD" id="cd16841">
    <property type="entry name" value="RraA_family"/>
    <property type="match status" value="1"/>
</dbReference>
<dbReference type="Proteomes" id="UP000289794">
    <property type="component" value="Chromosome"/>
</dbReference>
<evidence type="ECO:0000256" key="3">
    <source>
        <dbReference type="ARBA" id="ARBA00008621"/>
    </source>
</evidence>
<dbReference type="EC" id="4.1.3.17" evidence="5"/>
<evidence type="ECO:0000256" key="7">
    <source>
        <dbReference type="ARBA" id="ARBA00016549"/>
    </source>
</evidence>
<evidence type="ECO:0000256" key="12">
    <source>
        <dbReference type="PIRSR" id="PIRSR605493-1"/>
    </source>
</evidence>
<dbReference type="RefSeq" id="WP_130179905.1">
    <property type="nucleotide sequence ID" value="NZ_CP035945.1"/>
</dbReference>
<comment type="cofactor">
    <cofactor evidence="12">
        <name>Mg(2+)</name>
        <dbReference type="ChEBI" id="CHEBI:18420"/>
    </cofactor>
</comment>
<dbReference type="GO" id="GO:0047443">
    <property type="term" value="F:4-hydroxy-4-methyl-2-oxoglutarate aldolase activity"/>
    <property type="evidence" value="ECO:0007669"/>
    <property type="project" value="UniProtKB-EC"/>
</dbReference>
<dbReference type="Pfam" id="PF03737">
    <property type="entry name" value="RraA-like"/>
    <property type="match status" value="1"/>
</dbReference>
<comment type="subunit">
    <text evidence="4">Homotrimer.</text>
</comment>
<dbReference type="AlphaFoldDB" id="A0A4P6LW33"/>
<evidence type="ECO:0000256" key="6">
    <source>
        <dbReference type="ARBA" id="ARBA00012947"/>
    </source>
</evidence>
<feature type="binding site" evidence="12">
    <location>
        <position position="156"/>
    </location>
    <ligand>
        <name>Mg(2+)</name>
        <dbReference type="ChEBI" id="CHEBI:18420"/>
    </ligand>
</feature>
<comment type="catalytic activity">
    <reaction evidence="11">
        <text>oxaloacetate + H(+) = pyruvate + CO2</text>
        <dbReference type="Rhea" id="RHEA:15641"/>
        <dbReference type="ChEBI" id="CHEBI:15361"/>
        <dbReference type="ChEBI" id="CHEBI:15378"/>
        <dbReference type="ChEBI" id="CHEBI:16452"/>
        <dbReference type="ChEBI" id="CHEBI:16526"/>
        <dbReference type="EC" id="4.1.1.112"/>
    </reaction>
</comment>
<evidence type="ECO:0000256" key="8">
    <source>
        <dbReference type="ARBA" id="ARBA00025046"/>
    </source>
</evidence>
<dbReference type="InterPro" id="IPR005493">
    <property type="entry name" value="RraA/RraA-like"/>
</dbReference>
<dbReference type="GO" id="GO:0046872">
    <property type="term" value="F:metal ion binding"/>
    <property type="evidence" value="ECO:0007669"/>
    <property type="project" value="UniProtKB-KW"/>
</dbReference>
<protein>
    <recommendedName>
        <fullName evidence="7">Putative 4-hydroxy-4-methyl-2-oxoglutarate aldolase</fullName>
        <ecNumber evidence="6">4.1.1.112</ecNumber>
        <ecNumber evidence="5">4.1.3.17</ecNumber>
    </recommendedName>
    <alternativeName>
        <fullName evidence="10">Oxaloacetate decarboxylase</fullName>
    </alternativeName>
    <alternativeName>
        <fullName evidence="9">RraA-like protein</fullName>
    </alternativeName>
</protein>
<feature type="binding site" evidence="12">
    <location>
        <position position="155"/>
    </location>
    <ligand>
        <name>substrate</name>
    </ligand>
</feature>
<dbReference type="EMBL" id="CP035945">
    <property type="protein sequence ID" value="QBE95313.1"/>
    <property type="molecule type" value="Genomic_DNA"/>
</dbReference>
<evidence type="ECO:0000256" key="1">
    <source>
        <dbReference type="ARBA" id="ARBA00001342"/>
    </source>
</evidence>
<comment type="catalytic activity">
    <reaction evidence="1">
        <text>4-hydroxy-4-methyl-2-oxoglutarate = 2 pyruvate</text>
        <dbReference type="Rhea" id="RHEA:22748"/>
        <dbReference type="ChEBI" id="CHEBI:15361"/>
        <dbReference type="ChEBI" id="CHEBI:58276"/>
        <dbReference type="EC" id="4.1.3.17"/>
    </reaction>
</comment>
<keyword evidence="12" id="KW-0479">Metal-binding</keyword>
<dbReference type="SUPFAM" id="SSF89562">
    <property type="entry name" value="RraA-like"/>
    <property type="match status" value="1"/>
</dbReference>
<evidence type="ECO:0000256" key="5">
    <source>
        <dbReference type="ARBA" id="ARBA00012213"/>
    </source>
</evidence>
<dbReference type="PANTHER" id="PTHR33254:SF16">
    <property type="entry name" value="BLR3842 PROTEIN"/>
    <property type="match status" value="1"/>
</dbReference>
<dbReference type="EC" id="4.1.1.112" evidence="6"/>
<dbReference type="Gene3D" id="3.50.30.40">
    <property type="entry name" value="Ribonuclease E inhibitor RraA/RraA-like"/>
    <property type="match status" value="1"/>
</dbReference>